<protein>
    <recommendedName>
        <fullName evidence="3">GNAT family N-acetyltransferase</fullName>
    </recommendedName>
</protein>
<proteinExistence type="predicted"/>
<dbReference type="EMBL" id="JBIBSM010000032">
    <property type="protein sequence ID" value="MFF8281048.1"/>
    <property type="molecule type" value="Genomic_DNA"/>
</dbReference>
<organism evidence="1 2">
    <name type="scientific">Streptomyces lateritius</name>
    <dbReference type="NCBI Taxonomy" id="67313"/>
    <lineage>
        <taxon>Bacteria</taxon>
        <taxon>Bacillati</taxon>
        <taxon>Actinomycetota</taxon>
        <taxon>Actinomycetes</taxon>
        <taxon>Kitasatosporales</taxon>
        <taxon>Streptomycetaceae</taxon>
        <taxon>Streptomyces</taxon>
    </lineage>
</organism>
<evidence type="ECO:0000313" key="2">
    <source>
        <dbReference type="Proteomes" id="UP001603013"/>
    </source>
</evidence>
<comment type="caution">
    <text evidence="1">The sequence shown here is derived from an EMBL/GenBank/DDBJ whole genome shotgun (WGS) entry which is preliminary data.</text>
</comment>
<sequence length="239" mass="25358">MITEAALDNAHWCQAMCRAHGRPGAFGPRAWTNPVRTPLYYPDAVTLTEDASVRDVLDGIDRSAPGASVKDSFARLDLAPEGFRLLFEGRWIHRPAGTAARTPRGARWRPVRTAADLAAWASAWSGGDADEAALFRAELLADPTTTIVAGYESHEDEADEGRIVGGAVLSVRAGGRVTGVSNLFAADGTDPAEAWAGCLSLADTTRPVVGYESGDDLLPARALGFEETGPLRVWLDTGA</sequence>
<dbReference type="RefSeq" id="WP_391937806.1">
    <property type="nucleotide sequence ID" value="NZ_JBIBSM010000032.1"/>
</dbReference>
<evidence type="ECO:0008006" key="3">
    <source>
        <dbReference type="Google" id="ProtNLM"/>
    </source>
</evidence>
<reference evidence="1 2" key="1">
    <citation type="submission" date="2024-10" db="EMBL/GenBank/DDBJ databases">
        <title>The Natural Products Discovery Center: Release of the First 8490 Sequenced Strains for Exploring Actinobacteria Biosynthetic Diversity.</title>
        <authorList>
            <person name="Kalkreuter E."/>
            <person name="Kautsar S.A."/>
            <person name="Yang D."/>
            <person name="Bader C.D."/>
            <person name="Teijaro C.N."/>
            <person name="Fluegel L."/>
            <person name="Davis C.M."/>
            <person name="Simpson J.R."/>
            <person name="Lauterbach L."/>
            <person name="Steele A.D."/>
            <person name="Gui C."/>
            <person name="Meng S."/>
            <person name="Li G."/>
            <person name="Viehrig K."/>
            <person name="Ye F."/>
            <person name="Su P."/>
            <person name="Kiefer A.F."/>
            <person name="Nichols A."/>
            <person name="Cepeda A.J."/>
            <person name="Yan W."/>
            <person name="Fan B."/>
            <person name="Jiang Y."/>
            <person name="Adhikari A."/>
            <person name="Zheng C.-J."/>
            <person name="Schuster L."/>
            <person name="Cowan T.M."/>
            <person name="Smanski M.J."/>
            <person name="Chevrette M.G."/>
            <person name="De Carvalho L.P.S."/>
            <person name="Shen B."/>
        </authorList>
    </citation>
    <scope>NUCLEOTIDE SEQUENCE [LARGE SCALE GENOMIC DNA]</scope>
    <source>
        <strain evidence="1 2">NPDC015755</strain>
    </source>
</reference>
<accession>A0ABW6YME5</accession>
<keyword evidence="2" id="KW-1185">Reference proteome</keyword>
<dbReference type="Proteomes" id="UP001603013">
    <property type="component" value="Unassembled WGS sequence"/>
</dbReference>
<name>A0ABW6YME5_9ACTN</name>
<gene>
    <name evidence="1" type="ORF">ACF05T_34190</name>
</gene>
<evidence type="ECO:0000313" key="1">
    <source>
        <dbReference type="EMBL" id="MFF8281048.1"/>
    </source>
</evidence>